<protein>
    <recommendedName>
        <fullName evidence="5">F-box domain-containing protein</fullName>
    </recommendedName>
</protein>
<dbReference type="InterPro" id="IPR036047">
    <property type="entry name" value="F-box-like_dom_sf"/>
</dbReference>
<keyword evidence="1" id="KW-0677">Repeat</keyword>
<reference evidence="3" key="1">
    <citation type="journal article" date="2020" name="Stud. Mycol.">
        <title>101 Dothideomycetes genomes: a test case for predicting lifestyles and emergence of pathogens.</title>
        <authorList>
            <person name="Haridas S."/>
            <person name="Albert R."/>
            <person name="Binder M."/>
            <person name="Bloem J."/>
            <person name="Labutti K."/>
            <person name="Salamov A."/>
            <person name="Andreopoulos B."/>
            <person name="Baker S."/>
            <person name="Barry K."/>
            <person name="Bills G."/>
            <person name="Bluhm B."/>
            <person name="Cannon C."/>
            <person name="Castanera R."/>
            <person name="Culley D."/>
            <person name="Daum C."/>
            <person name="Ezra D."/>
            <person name="Gonzalez J."/>
            <person name="Henrissat B."/>
            <person name="Kuo A."/>
            <person name="Liang C."/>
            <person name="Lipzen A."/>
            <person name="Lutzoni F."/>
            <person name="Magnuson J."/>
            <person name="Mondo S."/>
            <person name="Nolan M."/>
            <person name="Ohm R."/>
            <person name="Pangilinan J."/>
            <person name="Park H.-J."/>
            <person name="Ramirez L."/>
            <person name="Alfaro M."/>
            <person name="Sun H."/>
            <person name="Tritt A."/>
            <person name="Yoshinaga Y."/>
            <person name="Zwiers L.-H."/>
            <person name="Turgeon B."/>
            <person name="Goodwin S."/>
            <person name="Spatafora J."/>
            <person name="Crous P."/>
            <person name="Grigoriev I."/>
        </authorList>
    </citation>
    <scope>NUCLEOTIDE SEQUENCE</scope>
    <source>
        <strain evidence="3">CBS 113389</strain>
    </source>
</reference>
<evidence type="ECO:0000256" key="1">
    <source>
        <dbReference type="ARBA" id="ARBA00022737"/>
    </source>
</evidence>
<dbReference type="PANTHER" id="PTHR22904:SF523">
    <property type="entry name" value="STRESS-INDUCED-PHOSPHOPROTEIN 1"/>
    <property type="match status" value="1"/>
</dbReference>
<dbReference type="SUPFAM" id="SSF52047">
    <property type="entry name" value="RNI-like"/>
    <property type="match status" value="1"/>
</dbReference>
<dbReference type="Gene3D" id="1.20.1280.50">
    <property type="match status" value="1"/>
</dbReference>
<dbReference type="GO" id="GO:0051879">
    <property type="term" value="F:Hsp90 protein binding"/>
    <property type="evidence" value="ECO:0007669"/>
    <property type="project" value="TreeGrafter"/>
</dbReference>
<name>A0A6A6PKZ1_9PEZI</name>
<organism evidence="3 4">
    <name type="scientific">Neohortaea acidophila</name>
    <dbReference type="NCBI Taxonomy" id="245834"/>
    <lineage>
        <taxon>Eukaryota</taxon>
        <taxon>Fungi</taxon>
        <taxon>Dikarya</taxon>
        <taxon>Ascomycota</taxon>
        <taxon>Pezizomycotina</taxon>
        <taxon>Dothideomycetes</taxon>
        <taxon>Dothideomycetidae</taxon>
        <taxon>Mycosphaerellales</taxon>
        <taxon>Teratosphaeriaceae</taxon>
        <taxon>Neohortaea</taxon>
    </lineage>
</organism>
<proteinExistence type="predicted"/>
<sequence length="548" mass="61434">MNDLQAQGRACYKRGDYKQALAHFDRAIGRAASVQLLDNRSACLEKLGDLPNALKDAKTAIQTHREDPTGYLRAGRILVKMAKEPVALEIYSHGLRSVKHVGQGYEILRNTHKELLDKLSPPRSLDPMSVFPREIAEIILKQLSFKQNMAACLVSKPWCLFIRSCPDLWRHLDLSQARRKVRSAFISRAINIGRDKLTTATLHNLWDFDKALRALVLHTPLTTLSLLENGLLGDNLTKLLTPAKRLTSLSLASKMAFPADEIQHLLHPLAAHLESLECHLNEILPLAKMTDTLESLQTLKMTFDSCQHLQHFFRSEVHERLPNLRSLTVHGRESGRSVHTGRIALDACTNLTYLDISLPTISLRDLRLPATLQSLRLAATGIASTSWPAPLPPPTFPMSELEELNLEIGHMGLRGALRFLDHTTDGIRHLRKLAVRGAEFHSMHFDGLLAHPHLANLQHLHLPGLIDCRDEDAVKIINAMPRLLSLDLSETKITGVSVRHAIKQQNLQHLAVNNCSEIGIDAIAWAREQGVEVQHRMSNGEKGRKVRY</sequence>
<dbReference type="Gene3D" id="1.25.40.10">
    <property type="entry name" value="Tetratricopeptide repeat domain"/>
    <property type="match status" value="1"/>
</dbReference>
<evidence type="ECO:0008006" key="5">
    <source>
        <dbReference type="Google" id="ProtNLM"/>
    </source>
</evidence>
<accession>A0A6A6PKZ1</accession>
<dbReference type="SUPFAM" id="SSF81383">
    <property type="entry name" value="F-box domain"/>
    <property type="match status" value="1"/>
</dbReference>
<dbReference type="Gene3D" id="3.80.10.10">
    <property type="entry name" value="Ribonuclease Inhibitor"/>
    <property type="match status" value="1"/>
</dbReference>
<evidence type="ECO:0000256" key="2">
    <source>
        <dbReference type="ARBA" id="ARBA00022803"/>
    </source>
</evidence>
<dbReference type="EMBL" id="MU001639">
    <property type="protein sequence ID" value="KAF2480730.1"/>
    <property type="molecule type" value="Genomic_DNA"/>
</dbReference>
<dbReference type="AlphaFoldDB" id="A0A6A6PKZ1"/>
<evidence type="ECO:0000313" key="3">
    <source>
        <dbReference type="EMBL" id="KAF2480730.1"/>
    </source>
</evidence>
<keyword evidence="2" id="KW-0802">TPR repeat</keyword>
<gene>
    <name evidence="3" type="ORF">BDY17DRAFT_199122</name>
</gene>
<dbReference type="Proteomes" id="UP000799767">
    <property type="component" value="Unassembled WGS sequence"/>
</dbReference>
<dbReference type="RefSeq" id="XP_033587300.1">
    <property type="nucleotide sequence ID" value="XM_033730079.1"/>
</dbReference>
<evidence type="ECO:0000313" key="4">
    <source>
        <dbReference type="Proteomes" id="UP000799767"/>
    </source>
</evidence>
<dbReference type="InterPro" id="IPR032675">
    <property type="entry name" value="LRR_dom_sf"/>
</dbReference>
<dbReference type="InterPro" id="IPR011990">
    <property type="entry name" value="TPR-like_helical_dom_sf"/>
</dbReference>
<dbReference type="GeneID" id="54471081"/>
<dbReference type="PANTHER" id="PTHR22904">
    <property type="entry name" value="TPR REPEAT CONTAINING PROTEIN"/>
    <property type="match status" value="1"/>
</dbReference>
<dbReference type="OrthoDB" id="629492at2759"/>
<dbReference type="SUPFAM" id="SSF48452">
    <property type="entry name" value="TPR-like"/>
    <property type="match status" value="1"/>
</dbReference>
<keyword evidence="4" id="KW-1185">Reference proteome</keyword>